<feature type="compositionally biased region" description="Polar residues" evidence="1">
    <location>
        <begin position="1039"/>
        <end position="1051"/>
    </location>
</feature>
<gene>
    <name evidence="2" type="ORF">CFOL_v3_14857</name>
</gene>
<dbReference type="FunCoup" id="A0A1Q3BUC8">
    <property type="interactions" value="218"/>
</dbReference>
<dbReference type="OrthoDB" id="1931260at2759"/>
<keyword evidence="3" id="KW-1185">Reference proteome</keyword>
<dbReference type="InParanoid" id="A0A1Q3BUC8"/>
<dbReference type="PANTHER" id="PTHR33737:SF19">
    <property type="entry name" value="BNAA10G12980D PROTEIN"/>
    <property type="match status" value="1"/>
</dbReference>
<feature type="compositionally biased region" description="Polar residues" evidence="1">
    <location>
        <begin position="418"/>
        <end position="430"/>
    </location>
</feature>
<reference evidence="3" key="1">
    <citation type="submission" date="2016-04" db="EMBL/GenBank/DDBJ databases">
        <title>Cephalotus genome sequencing.</title>
        <authorList>
            <person name="Fukushima K."/>
            <person name="Hasebe M."/>
            <person name="Fang X."/>
        </authorList>
    </citation>
    <scope>NUCLEOTIDE SEQUENCE [LARGE SCALE GENOMIC DNA]</scope>
    <source>
        <strain evidence="3">cv. St1</strain>
    </source>
</reference>
<protein>
    <submittedName>
        <fullName evidence="2">Uncharacterized protein</fullName>
    </submittedName>
</protein>
<feature type="region of interest" description="Disordered" evidence="1">
    <location>
        <begin position="246"/>
        <end position="268"/>
    </location>
</feature>
<comment type="caution">
    <text evidence="2">The sequence shown here is derived from an EMBL/GenBank/DDBJ whole genome shotgun (WGS) entry which is preliminary data.</text>
</comment>
<dbReference type="PANTHER" id="PTHR33737">
    <property type="entry name" value="OS05G0121800 PROTEIN"/>
    <property type="match status" value="1"/>
</dbReference>
<dbReference type="EMBL" id="BDDD01000910">
    <property type="protein sequence ID" value="GAV71363.1"/>
    <property type="molecule type" value="Genomic_DNA"/>
</dbReference>
<feature type="region of interest" description="Disordered" evidence="1">
    <location>
        <begin position="36"/>
        <end position="77"/>
    </location>
</feature>
<feature type="region of interest" description="Disordered" evidence="1">
    <location>
        <begin position="416"/>
        <end position="472"/>
    </location>
</feature>
<dbReference type="Proteomes" id="UP000187406">
    <property type="component" value="Unassembled WGS sequence"/>
</dbReference>
<accession>A0A1Q3BUC8</accession>
<name>A0A1Q3BUC8_CEPFO</name>
<dbReference type="GO" id="GO:0008017">
    <property type="term" value="F:microtubule binding"/>
    <property type="evidence" value="ECO:0007669"/>
    <property type="project" value="InterPro"/>
</dbReference>
<feature type="region of interest" description="Disordered" evidence="1">
    <location>
        <begin position="999"/>
        <end position="1051"/>
    </location>
</feature>
<organism evidence="2 3">
    <name type="scientific">Cephalotus follicularis</name>
    <name type="common">Albany pitcher plant</name>
    <dbReference type="NCBI Taxonomy" id="3775"/>
    <lineage>
        <taxon>Eukaryota</taxon>
        <taxon>Viridiplantae</taxon>
        <taxon>Streptophyta</taxon>
        <taxon>Embryophyta</taxon>
        <taxon>Tracheophyta</taxon>
        <taxon>Spermatophyta</taxon>
        <taxon>Magnoliopsida</taxon>
        <taxon>eudicotyledons</taxon>
        <taxon>Gunneridae</taxon>
        <taxon>Pentapetalae</taxon>
        <taxon>rosids</taxon>
        <taxon>fabids</taxon>
        <taxon>Oxalidales</taxon>
        <taxon>Cephalotaceae</taxon>
        <taxon>Cephalotus</taxon>
    </lineage>
</organism>
<dbReference type="AlphaFoldDB" id="A0A1Q3BUC8"/>
<evidence type="ECO:0000313" key="3">
    <source>
        <dbReference type="Proteomes" id="UP000187406"/>
    </source>
</evidence>
<dbReference type="InterPro" id="IPR045882">
    <property type="entry name" value="GPT1/2"/>
</dbReference>
<sequence>MESDLSLLEMSMEDDSLLQNDDVSGLNNTFFACSPLEIPRSKPPASRSILSPMEGVKGNEDAARPSSSSHSDSANKENIFMNKLEVSKLTLEPQQMKRKKKVGGYNLRKSLAWDRAFFTEEGVLNSFELSIISGELNKSSGAMLPIIHEDGSESLSGNVDCSSHSQGLQALEETLFQEFPKHASPSRNNTTPASAAKRKVLAAHDLNRSGSKRNGCPRPVASSSYPFDIDLSVFLKLIQPNKGSKVSKIPVSKAGPCATSKTSAMQGANQSKRNQIAQLGVDAQKNIGVKSPSNNHKSALKKSNSGEVCQPLAKSYAQQARRYVVRSCTSSSDLITQTNHGVKMKPGQVLPAPPHGQNGHKNGTSKIAVTPPQTDSSVCGNMRTAQLQTSKPSGLRMPSPSLGFFGQSKVSDLHGLLPTSTPQSNQSNFSVPDARKPGAPNPVHVKPPLAPGKLPKVLNDGTRSGKRRVAGTGMGCSISSTFNYSSDEKMKSDLHVMNMQKVEVKLPHSPNSCEVINNEQMLPSVCNDFGPQSSEHAETCNDEKIHHVDDQELQNNDKKLLLQSECREHLKKSDDERSANVCPESIDLIGSEMENFYSFDDNLQAESGKSILSSSVVDNYQPTKFENFCLPAEQVFHDNCELLLNDCLMHGERFSSEDSQQKNVPLNSNSVVPKKTDACGSELASSSALCLLPPANQDCGSDVAVMAECLHMMDALSGSVDDKNLQGNALQSFKSIIPEKIDACFIIPAKQGCGSDRDEIVKCLHVKDTLTGSADIEERVEKFNYAVDTYDTQYSQATSLESERMGKEQLLSPAVQVNGGSGLSDRIEHNDVEEKPYDSHCSIFVIQSEHDISYRKLGASDVDSDRLSVAHVVNKESIEHVKLITSRSLEADKPSREEEWSPKVYYDPLFEERSGKFNVGNIVDACPEAKCSCASEHELAEVANEVAAANTSFMEDAKMQKKSDNDKKQKTLLMEPPPHAVPFSEEWLAALEAAGEEILTRKSGAVQHSPPDKSLPEPSPWSPVKKKKNQGIGPYDCTKFTNTNILPSSSS</sequence>
<proteinExistence type="predicted"/>
<feature type="compositionally biased region" description="Polar residues" evidence="1">
    <location>
        <begin position="259"/>
        <end position="268"/>
    </location>
</feature>
<evidence type="ECO:0000313" key="2">
    <source>
        <dbReference type="EMBL" id="GAV71363.1"/>
    </source>
</evidence>
<evidence type="ECO:0000256" key="1">
    <source>
        <dbReference type="SAM" id="MobiDB-lite"/>
    </source>
</evidence>